<organism evidence="1 2">
    <name type="scientific">Camelimonas fluminis</name>
    <dbReference type="NCBI Taxonomy" id="1576911"/>
    <lineage>
        <taxon>Bacteria</taxon>
        <taxon>Pseudomonadati</taxon>
        <taxon>Pseudomonadota</taxon>
        <taxon>Alphaproteobacteria</taxon>
        <taxon>Hyphomicrobiales</taxon>
        <taxon>Chelatococcaceae</taxon>
        <taxon>Camelimonas</taxon>
    </lineage>
</organism>
<dbReference type="InterPro" id="IPR002514">
    <property type="entry name" value="Transposase_8"/>
</dbReference>
<gene>
    <name evidence="1" type="ORF">ACFONL_21290</name>
</gene>
<dbReference type="EMBL" id="JBHRYC010000109">
    <property type="protein sequence ID" value="MFC3639878.1"/>
    <property type="molecule type" value="Genomic_DNA"/>
</dbReference>
<dbReference type="Pfam" id="PF01527">
    <property type="entry name" value="HTH_Tnp_1"/>
    <property type="match status" value="1"/>
</dbReference>
<sequence length="74" mass="8037">MGDDARKFQVRLVGHDARRQYAYALRERLVAACLQPGASATRLAFGHGVNANLLPKWIKRGGPGNSDQSLSSNT</sequence>
<dbReference type="InterPro" id="IPR010921">
    <property type="entry name" value="Trp_repressor/repl_initiator"/>
</dbReference>
<reference evidence="2" key="1">
    <citation type="journal article" date="2019" name="Int. J. Syst. Evol. Microbiol.">
        <title>The Global Catalogue of Microorganisms (GCM) 10K type strain sequencing project: providing services to taxonomists for standard genome sequencing and annotation.</title>
        <authorList>
            <consortium name="The Broad Institute Genomics Platform"/>
            <consortium name="The Broad Institute Genome Sequencing Center for Infectious Disease"/>
            <person name="Wu L."/>
            <person name="Ma J."/>
        </authorList>
    </citation>
    <scope>NUCLEOTIDE SEQUENCE [LARGE SCALE GENOMIC DNA]</scope>
    <source>
        <strain evidence="2">KCTC 42282</strain>
    </source>
</reference>
<dbReference type="RefSeq" id="WP_244643279.1">
    <property type="nucleotide sequence ID" value="NZ_BNCG01000045.1"/>
</dbReference>
<proteinExistence type="predicted"/>
<dbReference type="SUPFAM" id="SSF48295">
    <property type="entry name" value="TrpR-like"/>
    <property type="match status" value="1"/>
</dbReference>
<name>A0ABV7UMX6_9HYPH</name>
<evidence type="ECO:0000313" key="2">
    <source>
        <dbReference type="Proteomes" id="UP001595704"/>
    </source>
</evidence>
<dbReference type="Proteomes" id="UP001595704">
    <property type="component" value="Unassembled WGS sequence"/>
</dbReference>
<protein>
    <submittedName>
        <fullName evidence="1">Transposase</fullName>
    </submittedName>
</protein>
<accession>A0ABV7UMX6</accession>
<comment type="caution">
    <text evidence="1">The sequence shown here is derived from an EMBL/GenBank/DDBJ whole genome shotgun (WGS) entry which is preliminary data.</text>
</comment>
<keyword evidence="2" id="KW-1185">Reference proteome</keyword>
<evidence type="ECO:0000313" key="1">
    <source>
        <dbReference type="EMBL" id="MFC3639878.1"/>
    </source>
</evidence>